<evidence type="ECO:0000256" key="8">
    <source>
        <dbReference type="RuleBase" id="RU361233"/>
    </source>
</evidence>
<dbReference type="Pfam" id="PF04535">
    <property type="entry name" value="CASP_dom"/>
    <property type="match status" value="1"/>
</dbReference>
<reference evidence="11" key="1">
    <citation type="submission" date="2009-08" db="EMBL/GenBank/DDBJ databases">
        <authorList>
            <person name="Cheung F."/>
            <person name="Xiao Y."/>
            <person name="Chan A."/>
            <person name="Moskal W."/>
            <person name="Town C.D."/>
        </authorList>
    </citation>
    <scope>NUCLEOTIDE SEQUENCE</scope>
</reference>
<evidence type="ECO:0000256" key="2">
    <source>
        <dbReference type="ARBA" id="ARBA00007651"/>
    </source>
</evidence>
<evidence type="ECO:0000256" key="3">
    <source>
        <dbReference type="ARBA" id="ARBA00011489"/>
    </source>
</evidence>
<gene>
    <name evidence="13" type="primary">LOC100792732</name>
    <name evidence="12" type="ORF">GLYMA_13G168500</name>
</gene>
<evidence type="ECO:0000256" key="4">
    <source>
        <dbReference type="ARBA" id="ARBA00022475"/>
    </source>
</evidence>
<reference evidence="13" key="3">
    <citation type="submission" date="2018-02" db="UniProtKB">
        <authorList>
            <consortium name="EnsemblPlants"/>
        </authorList>
    </citation>
    <scope>IDENTIFICATION</scope>
    <source>
        <strain evidence="13">Williams 82</strain>
    </source>
</reference>
<dbReference type="PANTHER" id="PTHR33573:SF38">
    <property type="entry name" value="CASP-LIKE PROTEIN 4A1"/>
    <property type="match status" value="1"/>
</dbReference>
<dbReference type="eggNOG" id="ENOG502QW75">
    <property type="taxonomic scope" value="Eukaryota"/>
</dbReference>
<dbReference type="EMBL" id="BT097614">
    <property type="protein sequence ID" value="ACU22865.1"/>
    <property type="molecule type" value="mRNA"/>
</dbReference>
<dbReference type="AlphaFoldDB" id="C6TIX5"/>
<keyword evidence="5 8" id="KW-0812">Transmembrane</keyword>
<reference evidence="12" key="4">
    <citation type="submission" date="2018-07" db="EMBL/GenBank/DDBJ databases">
        <title>WGS assembly of Glycine max.</title>
        <authorList>
            <person name="Schmutz J."/>
            <person name="Cannon S."/>
            <person name="Schlueter J."/>
            <person name="Ma J."/>
            <person name="Mitros T."/>
            <person name="Nelson W."/>
            <person name="Hyten D."/>
            <person name="Song Q."/>
            <person name="Thelen J."/>
            <person name="Cheng J."/>
            <person name="Xu D."/>
            <person name="Hellsten U."/>
            <person name="May G."/>
            <person name="Yu Y."/>
            <person name="Sakurai T."/>
            <person name="Umezawa T."/>
            <person name="Bhattacharyya M."/>
            <person name="Sandhu D."/>
            <person name="Valliyodan B."/>
            <person name="Lindquist E."/>
            <person name="Peto M."/>
            <person name="Grant D."/>
            <person name="Shu S."/>
            <person name="Goodstein D."/>
            <person name="Barry K."/>
            <person name="Futrell-Griggs M."/>
            <person name="Abernathy B."/>
            <person name="Du J."/>
            <person name="Tian Z."/>
            <person name="Zhu L."/>
            <person name="Gill N."/>
            <person name="Joshi T."/>
            <person name="Libault M."/>
            <person name="Sethuraman A."/>
            <person name="Zhang X."/>
            <person name="Shinozaki K."/>
            <person name="Nguyen H."/>
            <person name="Wing R."/>
            <person name="Cregan P."/>
            <person name="Specht J."/>
            <person name="Grimwood J."/>
            <person name="Rokhsar D."/>
            <person name="Stacey G."/>
            <person name="Shoemaker R."/>
            <person name="Jackson S."/>
        </authorList>
    </citation>
    <scope>NUCLEOTIDE SEQUENCE</scope>
    <source>
        <tissue evidence="12">Callus</tissue>
    </source>
</reference>
<dbReference type="GO" id="GO:0005886">
    <property type="term" value="C:plasma membrane"/>
    <property type="evidence" value="ECO:0007669"/>
    <property type="project" value="UniProtKB-SubCell"/>
</dbReference>
<evidence type="ECO:0000256" key="5">
    <source>
        <dbReference type="ARBA" id="ARBA00022692"/>
    </source>
</evidence>
<keyword evidence="6 8" id="KW-1133">Transmembrane helix</keyword>
<evidence type="ECO:0000313" key="11">
    <source>
        <dbReference type="EMBL" id="ACU22865.1"/>
    </source>
</evidence>
<feature type="domain" description="Casparian strip membrane protein" evidence="10">
    <location>
        <begin position="126"/>
        <end position="282"/>
    </location>
</feature>
<evidence type="ECO:0000313" key="13">
    <source>
        <dbReference type="EnsemblPlants" id="KRH20289"/>
    </source>
</evidence>
<dbReference type="Proteomes" id="UP000008827">
    <property type="component" value="Chromosome 13"/>
</dbReference>
<dbReference type="PANTHER" id="PTHR33573">
    <property type="entry name" value="CASP-LIKE PROTEIN 4A4"/>
    <property type="match status" value="1"/>
</dbReference>
<feature type="transmembrane region" description="Helical" evidence="8">
    <location>
        <begin position="126"/>
        <end position="149"/>
    </location>
</feature>
<feature type="transmembrane region" description="Helical" evidence="8">
    <location>
        <begin position="268"/>
        <end position="295"/>
    </location>
</feature>
<dbReference type="GeneID" id="100792732"/>
<evidence type="ECO:0000259" key="10">
    <source>
        <dbReference type="Pfam" id="PF04535"/>
    </source>
</evidence>
<feature type="compositionally biased region" description="Basic and acidic residues" evidence="9">
    <location>
        <begin position="8"/>
        <end position="35"/>
    </location>
</feature>
<dbReference type="OMA" id="HYWANEV"/>
<sequence>MTTTKSESPAHQEKKGEKMKNSAENKKEEEVELKPSKKKEQHYYPVSKPPSAPTLQDSFNISHSHHSFSEGDLQMVAASYSLSSLSDGAIKVVKDEKNDKSLVVAVMDVEEDAEDADGVNKKEGKWYVVLLALRIAAFVLCQIAFSVLAGDRRKKLRRGSSTNNLYLSYYDSSSSSEYSQTHWYDYEAFKYFLSVNIIGFVYSGLQIYDIVKYMITKRHTMDPKLRGYFDFAMDQALAYLLMSASSSAATIVCSWTNSVLAADKHVQMANACVALSFVAFVAFASSSVVSAFIFCRVN</sequence>
<accession>C6TIX5</accession>
<dbReference type="EnsemblPlants" id="KRH20289">
    <property type="protein sequence ID" value="KRH20289"/>
    <property type="gene ID" value="GLYMA_13G168500"/>
</dbReference>
<dbReference type="PaxDb" id="3847-GLYMA13G23770.1"/>
<proteinExistence type="evidence at transcript level"/>
<feature type="transmembrane region" description="Helical" evidence="8">
    <location>
        <begin position="191"/>
        <end position="215"/>
    </location>
</feature>
<evidence type="ECO:0000256" key="6">
    <source>
        <dbReference type="ARBA" id="ARBA00022989"/>
    </source>
</evidence>
<dbReference type="RefSeq" id="NP_001241082.1">
    <property type="nucleotide sequence ID" value="NM_001254153.2"/>
</dbReference>
<keyword evidence="14" id="KW-1185">Reference proteome</keyword>
<dbReference type="KEGG" id="gmx:100792732"/>
<evidence type="ECO:0000313" key="12">
    <source>
        <dbReference type="EMBL" id="KRH20289.1"/>
    </source>
</evidence>
<evidence type="ECO:0000256" key="9">
    <source>
        <dbReference type="SAM" id="MobiDB-lite"/>
    </source>
</evidence>
<keyword evidence="7 8" id="KW-0472">Membrane</keyword>
<evidence type="ECO:0000256" key="1">
    <source>
        <dbReference type="ARBA" id="ARBA00004651"/>
    </source>
</evidence>
<dbReference type="OrthoDB" id="672180at2759"/>
<comment type="similarity">
    <text evidence="2 8">Belongs to the Casparian strip membrane proteins (CASP) family.</text>
</comment>
<feature type="transmembrane region" description="Helical" evidence="8">
    <location>
        <begin position="236"/>
        <end position="262"/>
    </location>
</feature>
<evidence type="ECO:0000256" key="7">
    <source>
        <dbReference type="ARBA" id="ARBA00023136"/>
    </source>
</evidence>
<dbReference type="HOGENOM" id="CLU_935100_0_0_1"/>
<dbReference type="Gramene" id="KRH20289">
    <property type="protein sequence ID" value="KRH20289"/>
    <property type="gene ID" value="GLYMA_13G168500"/>
</dbReference>
<dbReference type="STRING" id="3847.C6TIX5"/>
<organism evidence="11">
    <name type="scientific">Glycine max</name>
    <name type="common">Soybean</name>
    <name type="synonym">Glycine hispida</name>
    <dbReference type="NCBI Taxonomy" id="3847"/>
    <lineage>
        <taxon>Eukaryota</taxon>
        <taxon>Viridiplantae</taxon>
        <taxon>Streptophyta</taxon>
        <taxon>Embryophyta</taxon>
        <taxon>Tracheophyta</taxon>
        <taxon>Spermatophyta</taxon>
        <taxon>Magnoliopsida</taxon>
        <taxon>eudicotyledons</taxon>
        <taxon>Gunneridae</taxon>
        <taxon>Pentapetalae</taxon>
        <taxon>rosids</taxon>
        <taxon>fabids</taxon>
        <taxon>Fabales</taxon>
        <taxon>Fabaceae</taxon>
        <taxon>Papilionoideae</taxon>
        <taxon>50 kb inversion clade</taxon>
        <taxon>NPAAA clade</taxon>
        <taxon>indigoferoid/millettioid clade</taxon>
        <taxon>Phaseoleae</taxon>
        <taxon>Glycine</taxon>
        <taxon>Glycine subgen. Soja</taxon>
    </lineage>
</organism>
<comment type="subcellular location">
    <subcellularLocation>
        <location evidence="1 8">Cell membrane</location>
        <topology evidence="1 8">Multi-pass membrane protein</topology>
    </subcellularLocation>
</comment>
<reference evidence="12 13" key="2">
    <citation type="journal article" date="2010" name="Nature">
        <title>Genome sequence of the palaeopolyploid soybean.</title>
        <authorList>
            <person name="Schmutz J."/>
            <person name="Cannon S.B."/>
            <person name="Schlueter J."/>
            <person name="Ma J."/>
            <person name="Mitros T."/>
            <person name="Nelson W."/>
            <person name="Hyten D.L."/>
            <person name="Song Q."/>
            <person name="Thelen J.J."/>
            <person name="Cheng J."/>
            <person name="Xu D."/>
            <person name="Hellsten U."/>
            <person name="May G.D."/>
            <person name="Yu Y."/>
            <person name="Sakurai T."/>
            <person name="Umezawa T."/>
            <person name="Bhattacharyya M.K."/>
            <person name="Sandhu D."/>
            <person name="Valliyodan B."/>
            <person name="Lindquist E."/>
            <person name="Peto M."/>
            <person name="Grant D."/>
            <person name="Shu S."/>
            <person name="Goodstein D."/>
            <person name="Barry K."/>
            <person name="Futrell-Griggs M."/>
            <person name="Abernathy B."/>
            <person name="Du J."/>
            <person name="Tian Z."/>
            <person name="Zhu L."/>
            <person name="Gill N."/>
            <person name="Joshi T."/>
            <person name="Libault M."/>
            <person name="Sethuraman A."/>
            <person name="Zhang X.-C."/>
            <person name="Shinozaki K."/>
            <person name="Nguyen H.T."/>
            <person name="Wing R.A."/>
            <person name="Cregan P."/>
            <person name="Specht J."/>
            <person name="Grimwood J."/>
            <person name="Rokhsar D."/>
            <person name="Stacey G."/>
            <person name="Shoemaker R.C."/>
            <person name="Jackson S.A."/>
        </authorList>
    </citation>
    <scope>NUCLEOTIDE SEQUENCE [LARGE SCALE GENOMIC DNA]</scope>
    <source>
        <strain evidence="13">cv. Williams 82</strain>
        <tissue evidence="12">Callus</tissue>
    </source>
</reference>
<evidence type="ECO:0000313" key="14">
    <source>
        <dbReference type="Proteomes" id="UP000008827"/>
    </source>
</evidence>
<keyword evidence="4 8" id="KW-1003">Cell membrane</keyword>
<protein>
    <recommendedName>
        <fullName evidence="8">CASP-like protein</fullName>
    </recommendedName>
</protein>
<dbReference type="InterPro" id="IPR006702">
    <property type="entry name" value="CASP_dom"/>
</dbReference>
<feature type="region of interest" description="Disordered" evidence="9">
    <location>
        <begin position="1"/>
        <end position="59"/>
    </location>
</feature>
<dbReference type="EMBL" id="CM000846">
    <property type="protein sequence ID" value="KRH20289.1"/>
    <property type="molecule type" value="Genomic_DNA"/>
</dbReference>
<comment type="subunit">
    <text evidence="3 8">Homodimer and heterodimers.</text>
</comment>
<name>C6TIX5_SOYBN</name>